<dbReference type="SMART" id="SM00363">
    <property type="entry name" value="S4"/>
    <property type="match status" value="1"/>
</dbReference>
<accession>A0A2J6SI75</accession>
<dbReference type="GO" id="GO:0003735">
    <property type="term" value="F:structural constituent of ribosome"/>
    <property type="evidence" value="ECO:0007669"/>
    <property type="project" value="TreeGrafter"/>
</dbReference>
<evidence type="ECO:0000313" key="14">
    <source>
        <dbReference type="Proteomes" id="UP000235371"/>
    </source>
</evidence>
<gene>
    <name evidence="13" type="ORF">K444DRAFT_603761</name>
</gene>
<dbReference type="CDD" id="cd00165">
    <property type="entry name" value="S4"/>
    <property type="match status" value="1"/>
</dbReference>
<name>A0A2J6SI75_9HELO</name>
<comment type="similarity">
    <text evidence="2">Belongs to the universal ribosomal protein uS4 family.</text>
</comment>
<dbReference type="InParanoid" id="A0A2J6SI75"/>
<evidence type="ECO:0000256" key="3">
    <source>
        <dbReference type="ARBA" id="ARBA00022730"/>
    </source>
</evidence>
<keyword evidence="6" id="KW-0496">Mitochondrion</keyword>
<keyword evidence="14" id="KW-1185">Reference proteome</keyword>
<feature type="domain" description="RNA-binding S4" evidence="12">
    <location>
        <begin position="126"/>
        <end position="186"/>
    </location>
</feature>
<dbReference type="FunFam" id="3.10.290.10:FF:000025">
    <property type="entry name" value="30S ribosomal subunit S4"/>
    <property type="match status" value="1"/>
</dbReference>
<organism evidence="13 14">
    <name type="scientific">Hyaloscypha bicolor E</name>
    <dbReference type="NCBI Taxonomy" id="1095630"/>
    <lineage>
        <taxon>Eukaryota</taxon>
        <taxon>Fungi</taxon>
        <taxon>Dikarya</taxon>
        <taxon>Ascomycota</taxon>
        <taxon>Pezizomycotina</taxon>
        <taxon>Leotiomycetes</taxon>
        <taxon>Helotiales</taxon>
        <taxon>Hyaloscyphaceae</taxon>
        <taxon>Hyaloscypha</taxon>
        <taxon>Hyaloscypha bicolor</taxon>
    </lineage>
</organism>
<evidence type="ECO:0000256" key="5">
    <source>
        <dbReference type="ARBA" id="ARBA00022980"/>
    </source>
</evidence>
<keyword evidence="11" id="KW-0175">Coiled coil</keyword>
<proteinExistence type="inferred from homology"/>
<dbReference type="EMBL" id="KZ613913">
    <property type="protein sequence ID" value="PMD50474.1"/>
    <property type="molecule type" value="Genomic_DNA"/>
</dbReference>
<dbReference type="InterPro" id="IPR002942">
    <property type="entry name" value="S4_RNA-bd"/>
</dbReference>
<evidence type="ECO:0000313" key="13">
    <source>
        <dbReference type="EMBL" id="PMD50474.1"/>
    </source>
</evidence>
<evidence type="ECO:0000256" key="2">
    <source>
        <dbReference type="ARBA" id="ARBA00007465"/>
    </source>
</evidence>
<protein>
    <recommendedName>
        <fullName evidence="9">Small ribosomal subunit protein uS4m</fullName>
    </recommendedName>
</protein>
<dbReference type="FunCoup" id="A0A2J6SI75">
    <property type="interactions" value="114"/>
</dbReference>
<dbReference type="GeneID" id="36586862"/>
<comment type="function">
    <text evidence="8">Component of the mitochondrial ribosome (mitoribosome), a dedicated translation machinery responsible for the synthesis of mitochondrial genome-encoded proteins, including at least some of the essential transmembrane subunits of the mitochondrial respiratory chain. The mitoribosomes are attached to the mitochondrial inner membrane and translation products are cotranslationally integrated into the membrane.</text>
</comment>
<dbReference type="RefSeq" id="XP_024727378.1">
    <property type="nucleotide sequence ID" value="XM_024878785.1"/>
</dbReference>
<dbReference type="PROSITE" id="PS50889">
    <property type="entry name" value="S4"/>
    <property type="match status" value="1"/>
</dbReference>
<keyword evidence="4 10" id="KW-0694">RNA-binding</keyword>
<dbReference type="OrthoDB" id="3356781at2759"/>
<evidence type="ECO:0000256" key="1">
    <source>
        <dbReference type="ARBA" id="ARBA00004173"/>
    </source>
</evidence>
<dbReference type="PANTHER" id="PTHR11831:SF4">
    <property type="entry name" value="SMALL RIBOSOMAL SUBUNIT PROTEIN US4M"/>
    <property type="match status" value="1"/>
</dbReference>
<dbReference type="GO" id="GO:0019843">
    <property type="term" value="F:rRNA binding"/>
    <property type="evidence" value="ECO:0007669"/>
    <property type="project" value="UniProtKB-KW"/>
</dbReference>
<dbReference type="InterPro" id="IPR022801">
    <property type="entry name" value="Ribosomal_uS4"/>
</dbReference>
<evidence type="ECO:0000259" key="12">
    <source>
        <dbReference type="SMART" id="SM00363"/>
    </source>
</evidence>
<evidence type="ECO:0000256" key="9">
    <source>
        <dbReference type="ARBA" id="ARBA00071419"/>
    </source>
</evidence>
<reference evidence="13 14" key="1">
    <citation type="submission" date="2016-04" db="EMBL/GenBank/DDBJ databases">
        <title>A degradative enzymes factory behind the ericoid mycorrhizal symbiosis.</title>
        <authorList>
            <consortium name="DOE Joint Genome Institute"/>
            <person name="Martino E."/>
            <person name="Morin E."/>
            <person name="Grelet G."/>
            <person name="Kuo A."/>
            <person name="Kohler A."/>
            <person name="Daghino S."/>
            <person name="Barry K."/>
            <person name="Choi C."/>
            <person name="Cichocki N."/>
            <person name="Clum A."/>
            <person name="Copeland A."/>
            <person name="Hainaut M."/>
            <person name="Haridas S."/>
            <person name="Labutti K."/>
            <person name="Lindquist E."/>
            <person name="Lipzen A."/>
            <person name="Khouja H.-R."/>
            <person name="Murat C."/>
            <person name="Ohm R."/>
            <person name="Olson A."/>
            <person name="Spatafora J."/>
            <person name="Veneault-Fourrey C."/>
            <person name="Henrissat B."/>
            <person name="Grigoriev I."/>
            <person name="Martin F."/>
            <person name="Perotto S."/>
        </authorList>
    </citation>
    <scope>NUCLEOTIDE SEQUENCE [LARGE SCALE GENOMIC DNA]</scope>
    <source>
        <strain evidence="13 14">E</strain>
    </source>
</reference>
<evidence type="ECO:0000256" key="8">
    <source>
        <dbReference type="ARBA" id="ARBA00037226"/>
    </source>
</evidence>
<dbReference type="Pfam" id="PF01479">
    <property type="entry name" value="S4"/>
    <property type="match status" value="1"/>
</dbReference>
<comment type="subcellular location">
    <subcellularLocation>
        <location evidence="1">Mitochondrion</location>
    </subcellularLocation>
</comment>
<dbReference type="SUPFAM" id="SSF55174">
    <property type="entry name" value="Alpha-L RNA-binding motif"/>
    <property type="match status" value="1"/>
</dbReference>
<keyword evidence="3 10" id="KW-0699">rRNA-binding</keyword>
<dbReference type="InterPro" id="IPR018079">
    <property type="entry name" value="Ribosomal_uS4_CS"/>
</dbReference>
<dbReference type="InterPro" id="IPR036986">
    <property type="entry name" value="S4_RNA-bd_sf"/>
</dbReference>
<evidence type="ECO:0000256" key="7">
    <source>
        <dbReference type="ARBA" id="ARBA00023274"/>
    </source>
</evidence>
<evidence type="ECO:0000256" key="10">
    <source>
        <dbReference type="PROSITE-ProRule" id="PRU00182"/>
    </source>
</evidence>
<dbReference type="AlphaFoldDB" id="A0A2J6SI75"/>
<feature type="coiled-coil region" evidence="11">
    <location>
        <begin position="308"/>
        <end position="335"/>
    </location>
</feature>
<evidence type="ECO:0000256" key="4">
    <source>
        <dbReference type="ARBA" id="ARBA00022884"/>
    </source>
</evidence>
<evidence type="ECO:0000256" key="11">
    <source>
        <dbReference type="SAM" id="Coils"/>
    </source>
</evidence>
<sequence length="436" mass="50820">MTRKRFHGLKRVKIRATWNKYNLFNLSRLKAPRTNFMTYYQQKWSAKSITRAYHGEHIREGQWERMFTPLLNSVIPMDHRYLAEHDGSEQAAGRGSGLEKPMDLNKIAFGRNQVPYMHMTYAPIERRLDTAIFRALFASSVRQARQFVIHGQVKVNGKKIPYPGYLLNPGDMFQVEPDRVLFATGAPKIKVKAQAEKLRYERRISRQSNITRDAALARRAERRRAKEAKELADDTIELAPRQPKSAPIELGDPEVRKLRQKEFLKLIRQIEDRIGNKKVRRTGKRKQELRVLLRRAKANVIFIGRKSLQELDTEMKEITQELLGITEEVESADKAPVKRLKPESEMSDKQKEALKRAIARIRENPADTTKPYATPWRPRPYMSAFAFIPRYLEVNHNICSAVYLRHPVARPGLAEVPTPFPAETQQLAFNWYLRRR</sequence>
<dbReference type="Proteomes" id="UP000235371">
    <property type="component" value="Unassembled WGS sequence"/>
</dbReference>
<dbReference type="Gene3D" id="3.10.290.10">
    <property type="entry name" value="RNA-binding S4 domain"/>
    <property type="match status" value="1"/>
</dbReference>
<dbReference type="GO" id="GO:0005763">
    <property type="term" value="C:mitochondrial small ribosomal subunit"/>
    <property type="evidence" value="ECO:0007669"/>
    <property type="project" value="TreeGrafter"/>
</dbReference>
<evidence type="ECO:0000256" key="6">
    <source>
        <dbReference type="ARBA" id="ARBA00023128"/>
    </source>
</evidence>
<keyword evidence="7" id="KW-0687">Ribonucleoprotein</keyword>
<dbReference type="PROSITE" id="PS00632">
    <property type="entry name" value="RIBOSOMAL_S4"/>
    <property type="match status" value="1"/>
</dbReference>
<keyword evidence="5" id="KW-0689">Ribosomal protein</keyword>
<dbReference type="GO" id="GO:0042274">
    <property type="term" value="P:ribosomal small subunit biogenesis"/>
    <property type="evidence" value="ECO:0007669"/>
    <property type="project" value="TreeGrafter"/>
</dbReference>
<dbReference type="STRING" id="1095630.A0A2J6SI75"/>
<dbReference type="PANTHER" id="PTHR11831">
    <property type="entry name" value="30S 40S RIBOSOMAL PROTEIN"/>
    <property type="match status" value="1"/>
</dbReference>